<dbReference type="RefSeq" id="WP_024625126.1">
    <property type="nucleotide sequence ID" value="NZ_AYGX02000074.1"/>
</dbReference>
<dbReference type="EMBL" id="AYGX02000074">
    <property type="protein sequence ID" value="KRO27577.1"/>
    <property type="molecule type" value="Genomic_DNA"/>
</dbReference>
<organism evidence="2 3">
    <name type="scientific">Lactiplantibacillus fabifermentans DSM 21115</name>
    <dbReference type="NCBI Taxonomy" id="1413187"/>
    <lineage>
        <taxon>Bacteria</taxon>
        <taxon>Bacillati</taxon>
        <taxon>Bacillota</taxon>
        <taxon>Bacilli</taxon>
        <taxon>Lactobacillales</taxon>
        <taxon>Lactobacillaceae</taxon>
        <taxon>Lactiplantibacillus</taxon>
    </lineage>
</organism>
<feature type="compositionally biased region" description="Basic and acidic residues" evidence="1">
    <location>
        <begin position="164"/>
        <end position="179"/>
    </location>
</feature>
<protein>
    <recommendedName>
        <fullName evidence="4">Extracellular protein</fullName>
    </recommendedName>
</protein>
<comment type="caution">
    <text evidence="2">The sequence shown here is derived from an EMBL/GenBank/DDBJ whole genome shotgun (WGS) entry which is preliminary data.</text>
</comment>
<reference evidence="2 3" key="1">
    <citation type="journal article" date="2015" name="Genome Announc.">
        <title>Expanding the biotechnology potential of lactobacilli through comparative genomics of 213 strains and associated genera.</title>
        <authorList>
            <person name="Sun Z."/>
            <person name="Harris H.M."/>
            <person name="McCann A."/>
            <person name="Guo C."/>
            <person name="Argimon S."/>
            <person name="Zhang W."/>
            <person name="Yang X."/>
            <person name="Jeffery I.B."/>
            <person name="Cooney J.C."/>
            <person name="Kagawa T.F."/>
            <person name="Liu W."/>
            <person name="Song Y."/>
            <person name="Salvetti E."/>
            <person name="Wrobel A."/>
            <person name="Rasinkangas P."/>
            <person name="Parkhill J."/>
            <person name="Rea M.C."/>
            <person name="O'Sullivan O."/>
            <person name="Ritari J."/>
            <person name="Douillard F.P."/>
            <person name="Paul Ross R."/>
            <person name="Yang R."/>
            <person name="Briner A.E."/>
            <person name="Felis G.E."/>
            <person name="de Vos W.M."/>
            <person name="Barrangou R."/>
            <person name="Klaenhammer T.R."/>
            <person name="Caufield P.W."/>
            <person name="Cui Y."/>
            <person name="Zhang H."/>
            <person name="O'Toole P.W."/>
        </authorList>
    </citation>
    <scope>NUCLEOTIDE SEQUENCE [LARGE SCALE GENOMIC DNA]</scope>
    <source>
        <strain evidence="2 3">DSM 21115</strain>
    </source>
</reference>
<evidence type="ECO:0000313" key="2">
    <source>
        <dbReference type="EMBL" id="KRO27577.1"/>
    </source>
</evidence>
<accession>A0A0R2NPF4</accession>
<dbReference type="Gene3D" id="1.20.120.20">
    <property type="entry name" value="Apolipoprotein"/>
    <property type="match status" value="1"/>
</dbReference>
<sequence>MSKKGFLFGLALGGAAIATVAMKMDEDKKAELKARAQQGIADFKDRAIDYAFYANDYAEDFKEEAGKQFEDAKSKVADFADQYQAAKEAGGESFGSSLDQATDSLRSELARVEADEDVDNVNDDIVIDSAAAFGTDDAAKDDAGDPAETAAPEEAESEDTPDVDQVKDEKPVDDSATDK</sequence>
<dbReference type="Proteomes" id="UP000050920">
    <property type="component" value="Unassembled WGS sequence"/>
</dbReference>
<evidence type="ECO:0000313" key="3">
    <source>
        <dbReference type="Proteomes" id="UP000050920"/>
    </source>
</evidence>
<feature type="region of interest" description="Disordered" evidence="1">
    <location>
        <begin position="132"/>
        <end position="179"/>
    </location>
</feature>
<name>A0A0R2NPF4_9LACO</name>
<gene>
    <name evidence="2" type="ORF">DY78_GL003095</name>
</gene>
<proteinExistence type="predicted"/>
<feature type="compositionally biased region" description="Acidic residues" evidence="1">
    <location>
        <begin position="151"/>
        <end position="162"/>
    </location>
</feature>
<evidence type="ECO:0000256" key="1">
    <source>
        <dbReference type="SAM" id="MobiDB-lite"/>
    </source>
</evidence>
<dbReference type="AlphaFoldDB" id="A0A0R2NPF4"/>
<evidence type="ECO:0008006" key="4">
    <source>
        <dbReference type="Google" id="ProtNLM"/>
    </source>
</evidence>
<keyword evidence="3" id="KW-1185">Reference proteome</keyword>